<dbReference type="Proteomes" id="UP001151760">
    <property type="component" value="Unassembled WGS sequence"/>
</dbReference>
<dbReference type="Pfam" id="PF14223">
    <property type="entry name" value="Retrotran_gag_2"/>
    <property type="match status" value="1"/>
</dbReference>
<dbReference type="SUPFAM" id="SSF57756">
    <property type="entry name" value="Retrovirus zinc finger-like domains"/>
    <property type="match status" value="1"/>
</dbReference>
<sequence length="645" mass="73886">MDSQSTQTIKLPILQPGEYDLWKMRMEQYLQCIDYTLWEIVENGNAPIVTKTVDGKETVIPPTSVEEKAQRRAELKARSTLLMALPNEHQLKFNSYKDAKTLMQAIENRFGGNTATKKTQKNLLKQQYENFAASSTEVIEQTYERLQKLISQLEMHGEVIPQEDINQKFLRSLSQEWTMHTIVWRNKPEIETLSLDDLFNNLKAYESEVKGTSSSTTNSHNVAFLSSSSTNSATRAVNTAQGVNTASTQGAADSSTTVENLSDAVIYSFFASQPSIPQLDNEDLQQINLDNLEEMYLRWNIAMLTTRARRFRKTTEKKLDMANKERIGFDKSKVECFNCHKRGYFAREYRAPKNQDSRNKKPTRRIVRVKETTSNALVSQCDGFGYDWSDQAEEGPTNFALMACSLTSSTSSINSEVSNDLNCCSSCLECVKILKEQNEQLVKDLRTTRISDVSYKTGLESVEPRLLVFKKNESVYEEDIKLLKREIYLRDLDIPELKRKLELATKEKDEVQLTVHKFENSSKKPKNFMPPKSNLVYPSLDDFVDVNESVSKSVVEKPTVETNEPDNSRKENGTLIIKDWVSDSDEENVPKVKTVEMFNKPSFAKINFIKSTEQVKSPRKTSVDKNRQKTPSPRGNKRNWNQHMY</sequence>
<keyword evidence="3" id="KW-1185">Reference proteome</keyword>
<protein>
    <submittedName>
        <fullName evidence="2">Ribonuclease H-like domain-containing protein</fullName>
    </submittedName>
</protein>
<name>A0ABQ5D595_9ASTR</name>
<gene>
    <name evidence="2" type="ORF">Tco_0923976</name>
</gene>
<feature type="compositionally biased region" description="Polar residues" evidence="1">
    <location>
        <begin position="629"/>
        <end position="645"/>
    </location>
</feature>
<organism evidence="2 3">
    <name type="scientific">Tanacetum coccineum</name>
    <dbReference type="NCBI Taxonomy" id="301880"/>
    <lineage>
        <taxon>Eukaryota</taxon>
        <taxon>Viridiplantae</taxon>
        <taxon>Streptophyta</taxon>
        <taxon>Embryophyta</taxon>
        <taxon>Tracheophyta</taxon>
        <taxon>Spermatophyta</taxon>
        <taxon>Magnoliopsida</taxon>
        <taxon>eudicotyledons</taxon>
        <taxon>Gunneridae</taxon>
        <taxon>Pentapetalae</taxon>
        <taxon>asterids</taxon>
        <taxon>campanulids</taxon>
        <taxon>Asterales</taxon>
        <taxon>Asteraceae</taxon>
        <taxon>Asteroideae</taxon>
        <taxon>Anthemideae</taxon>
        <taxon>Anthemidinae</taxon>
        <taxon>Tanacetum</taxon>
    </lineage>
</organism>
<dbReference type="InterPro" id="IPR036875">
    <property type="entry name" value="Znf_CCHC_sf"/>
</dbReference>
<accession>A0ABQ5D595</accession>
<feature type="region of interest" description="Disordered" evidence="1">
    <location>
        <begin position="555"/>
        <end position="575"/>
    </location>
</feature>
<comment type="caution">
    <text evidence="2">The sequence shown here is derived from an EMBL/GenBank/DDBJ whole genome shotgun (WGS) entry which is preliminary data.</text>
</comment>
<evidence type="ECO:0000313" key="2">
    <source>
        <dbReference type="EMBL" id="GJT33557.1"/>
    </source>
</evidence>
<dbReference type="EMBL" id="BQNB010014888">
    <property type="protein sequence ID" value="GJT33557.1"/>
    <property type="molecule type" value="Genomic_DNA"/>
</dbReference>
<dbReference type="PANTHER" id="PTHR35317:SF23">
    <property type="entry name" value="OS04G0629600 PROTEIN"/>
    <property type="match status" value="1"/>
</dbReference>
<reference evidence="2" key="2">
    <citation type="submission" date="2022-01" db="EMBL/GenBank/DDBJ databases">
        <authorList>
            <person name="Yamashiro T."/>
            <person name="Shiraishi A."/>
            <person name="Satake H."/>
            <person name="Nakayama K."/>
        </authorList>
    </citation>
    <scope>NUCLEOTIDE SEQUENCE</scope>
</reference>
<proteinExistence type="predicted"/>
<reference evidence="2" key="1">
    <citation type="journal article" date="2022" name="Int. J. Mol. Sci.">
        <title>Draft Genome of Tanacetum Coccineum: Genomic Comparison of Closely Related Tanacetum-Family Plants.</title>
        <authorList>
            <person name="Yamashiro T."/>
            <person name="Shiraishi A."/>
            <person name="Nakayama K."/>
            <person name="Satake H."/>
        </authorList>
    </citation>
    <scope>NUCLEOTIDE SEQUENCE</scope>
</reference>
<evidence type="ECO:0000313" key="3">
    <source>
        <dbReference type="Proteomes" id="UP001151760"/>
    </source>
</evidence>
<evidence type="ECO:0000256" key="1">
    <source>
        <dbReference type="SAM" id="MobiDB-lite"/>
    </source>
</evidence>
<feature type="region of interest" description="Disordered" evidence="1">
    <location>
        <begin position="609"/>
        <end position="645"/>
    </location>
</feature>
<dbReference type="PANTHER" id="PTHR35317">
    <property type="entry name" value="OS04G0629600 PROTEIN"/>
    <property type="match status" value="1"/>
</dbReference>